<feature type="transmembrane region" description="Helical" evidence="1">
    <location>
        <begin position="83"/>
        <end position="103"/>
    </location>
</feature>
<proteinExistence type="predicted"/>
<keyword evidence="1" id="KW-1133">Transmembrane helix</keyword>
<protein>
    <submittedName>
        <fullName evidence="2">Uncharacterized protein</fullName>
    </submittedName>
</protein>
<gene>
    <name evidence="2" type="ORF">CDL12_17264</name>
</gene>
<keyword evidence="1" id="KW-0472">Membrane</keyword>
<comment type="caution">
    <text evidence="2">The sequence shown here is derived from an EMBL/GenBank/DDBJ whole genome shotgun (WGS) entry which is preliminary data.</text>
</comment>
<dbReference type="AlphaFoldDB" id="A0A2G9GXY5"/>
<dbReference type="Proteomes" id="UP000231279">
    <property type="component" value="Unassembled WGS sequence"/>
</dbReference>
<evidence type="ECO:0000256" key="1">
    <source>
        <dbReference type="SAM" id="Phobius"/>
    </source>
</evidence>
<evidence type="ECO:0000313" key="3">
    <source>
        <dbReference type="Proteomes" id="UP000231279"/>
    </source>
</evidence>
<keyword evidence="3" id="KW-1185">Reference proteome</keyword>
<evidence type="ECO:0000313" key="2">
    <source>
        <dbReference type="EMBL" id="PIN10149.1"/>
    </source>
</evidence>
<accession>A0A2G9GXY5</accession>
<organism evidence="2 3">
    <name type="scientific">Handroanthus impetiginosus</name>
    <dbReference type="NCBI Taxonomy" id="429701"/>
    <lineage>
        <taxon>Eukaryota</taxon>
        <taxon>Viridiplantae</taxon>
        <taxon>Streptophyta</taxon>
        <taxon>Embryophyta</taxon>
        <taxon>Tracheophyta</taxon>
        <taxon>Spermatophyta</taxon>
        <taxon>Magnoliopsida</taxon>
        <taxon>eudicotyledons</taxon>
        <taxon>Gunneridae</taxon>
        <taxon>Pentapetalae</taxon>
        <taxon>asterids</taxon>
        <taxon>lamiids</taxon>
        <taxon>Lamiales</taxon>
        <taxon>Bignoniaceae</taxon>
        <taxon>Crescentiina</taxon>
        <taxon>Tabebuia alliance</taxon>
        <taxon>Handroanthus</taxon>
    </lineage>
</organism>
<sequence>MISGDCGKPKLPQVLFQVFSRWMLSISFKLCSPRRHLILQTPFFTALQRKRELQPFNQVCIDETCNCCCSRFLSSLAPFDPRLLLSIYNMLVCVGCVLFPALYA</sequence>
<dbReference type="EMBL" id="NKXS01003313">
    <property type="protein sequence ID" value="PIN10149.1"/>
    <property type="molecule type" value="Genomic_DNA"/>
</dbReference>
<keyword evidence="1" id="KW-0812">Transmembrane</keyword>
<name>A0A2G9GXY5_9LAMI</name>
<reference evidence="3" key="1">
    <citation type="journal article" date="2018" name="Gigascience">
        <title>Genome assembly of the Pink Ipe (Handroanthus impetiginosus, Bignoniaceae), a highly valued, ecologically keystone Neotropical timber forest tree.</title>
        <authorList>
            <person name="Silva-Junior O.B."/>
            <person name="Grattapaglia D."/>
            <person name="Novaes E."/>
            <person name="Collevatti R.G."/>
        </authorList>
    </citation>
    <scope>NUCLEOTIDE SEQUENCE [LARGE SCALE GENOMIC DNA]</scope>
    <source>
        <strain evidence="3">cv. UFG-1</strain>
    </source>
</reference>